<organism evidence="14 15">
    <name type="scientific">Sulfurimonas lithotrophica</name>
    <dbReference type="NCBI Taxonomy" id="2590022"/>
    <lineage>
        <taxon>Bacteria</taxon>
        <taxon>Pseudomonadati</taxon>
        <taxon>Campylobacterota</taxon>
        <taxon>Epsilonproteobacteria</taxon>
        <taxon>Campylobacterales</taxon>
        <taxon>Sulfurimonadaceae</taxon>
        <taxon>Sulfurimonas</taxon>
    </lineage>
</organism>
<dbReference type="SMART" id="SM00387">
    <property type="entry name" value="HATPase_c"/>
    <property type="match status" value="1"/>
</dbReference>
<evidence type="ECO:0000259" key="12">
    <source>
        <dbReference type="PROSITE" id="PS50109"/>
    </source>
</evidence>
<evidence type="ECO:0000256" key="1">
    <source>
        <dbReference type="ARBA" id="ARBA00000085"/>
    </source>
</evidence>
<keyword evidence="10 11" id="KW-0472">Membrane</keyword>
<keyword evidence="5" id="KW-0808">Transferase</keyword>
<dbReference type="InterPro" id="IPR003661">
    <property type="entry name" value="HisK_dim/P_dom"/>
</dbReference>
<keyword evidence="7" id="KW-0418">Kinase</keyword>
<dbReference type="SUPFAM" id="SSF55874">
    <property type="entry name" value="ATPase domain of HSP90 chaperone/DNA topoisomerase II/histidine kinase"/>
    <property type="match status" value="1"/>
</dbReference>
<dbReference type="Gene3D" id="3.30.565.10">
    <property type="entry name" value="Histidine kinase-like ATPase, C-terminal domain"/>
    <property type="match status" value="1"/>
</dbReference>
<comment type="subcellular location">
    <subcellularLocation>
        <location evidence="2">Membrane</location>
    </subcellularLocation>
</comment>
<dbReference type="InterPro" id="IPR004358">
    <property type="entry name" value="Sig_transdc_His_kin-like_C"/>
</dbReference>
<evidence type="ECO:0000313" key="15">
    <source>
        <dbReference type="Proteomes" id="UP000326944"/>
    </source>
</evidence>
<dbReference type="PROSITE" id="PS50885">
    <property type="entry name" value="HAMP"/>
    <property type="match status" value="1"/>
</dbReference>
<evidence type="ECO:0000256" key="5">
    <source>
        <dbReference type="ARBA" id="ARBA00022679"/>
    </source>
</evidence>
<comment type="catalytic activity">
    <reaction evidence="1">
        <text>ATP + protein L-histidine = ADP + protein N-phospho-L-histidine.</text>
        <dbReference type="EC" id="2.7.13.3"/>
    </reaction>
</comment>
<dbReference type="InterPro" id="IPR036097">
    <property type="entry name" value="HisK_dim/P_sf"/>
</dbReference>
<dbReference type="InterPro" id="IPR036890">
    <property type="entry name" value="HATPase_C_sf"/>
</dbReference>
<dbReference type="InterPro" id="IPR050428">
    <property type="entry name" value="TCS_sensor_his_kinase"/>
</dbReference>
<evidence type="ECO:0000256" key="7">
    <source>
        <dbReference type="ARBA" id="ARBA00022777"/>
    </source>
</evidence>
<evidence type="ECO:0000256" key="9">
    <source>
        <dbReference type="ARBA" id="ARBA00023012"/>
    </source>
</evidence>
<accession>A0A5P8P2M8</accession>
<dbReference type="InterPro" id="IPR003660">
    <property type="entry name" value="HAMP_dom"/>
</dbReference>
<protein>
    <recommendedName>
        <fullName evidence="3">histidine kinase</fullName>
        <ecNumber evidence="3">2.7.13.3</ecNumber>
    </recommendedName>
</protein>
<dbReference type="EMBL" id="CP043617">
    <property type="protein sequence ID" value="QFR49916.1"/>
    <property type="molecule type" value="Genomic_DNA"/>
</dbReference>
<keyword evidence="4" id="KW-0597">Phosphoprotein</keyword>
<dbReference type="SMART" id="SM00388">
    <property type="entry name" value="HisKA"/>
    <property type="match status" value="1"/>
</dbReference>
<evidence type="ECO:0000256" key="11">
    <source>
        <dbReference type="SAM" id="Phobius"/>
    </source>
</evidence>
<reference evidence="14 15" key="1">
    <citation type="submission" date="2019-09" db="EMBL/GenBank/DDBJ databases">
        <title>Sulfurimonas gotlandica sp. nov., a chemoautotrophic and psychrotolerant epsilonproteobacterium isolated from a pelagic redoxcline, and an emended description of the genus Sulfurimonas.</title>
        <authorList>
            <person name="Wang S."/>
            <person name="Jiang L."/>
            <person name="Shao S."/>
        </authorList>
    </citation>
    <scope>NUCLEOTIDE SEQUENCE [LARGE SCALE GENOMIC DNA]</scope>
    <source>
        <strain evidence="14 15">GYSZ_1</strain>
    </source>
</reference>
<proteinExistence type="predicted"/>
<dbReference type="GO" id="GO:0005886">
    <property type="term" value="C:plasma membrane"/>
    <property type="evidence" value="ECO:0007669"/>
    <property type="project" value="TreeGrafter"/>
</dbReference>
<keyword evidence="15" id="KW-1185">Reference proteome</keyword>
<evidence type="ECO:0000313" key="14">
    <source>
        <dbReference type="EMBL" id="QFR49916.1"/>
    </source>
</evidence>
<evidence type="ECO:0000259" key="13">
    <source>
        <dbReference type="PROSITE" id="PS50885"/>
    </source>
</evidence>
<dbReference type="SUPFAM" id="SSF47384">
    <property type="entry name" value="Homodimeric domain of signal transducing histidine kinase"/>
    <property type="match status" value="1"/>
</dbReference>
<evidence type="ECO:0000256" key="10">
    <source>
        <dbReference type="ARBA" id="ARBA00023136"/>
    </source>
</evidence>
<keyword evidence="9" id="KW-0902">Two-component regulatory system</keyword>
<dbReference type="OrthoDB" id="9813151at2"/>
<dbReference type="GO" id="GO:0000155">
    <property type="term" value="F:phosphorelay sensor kinase activity"/>
    <property type="evidence" value="ECO:0007669"/>
    <property type="project" value="InterPro"/>
</dbReference>
<feature type="transmembrane region" description="Helical" evidence="11">
    <location>
        <begin position="163"/>
        <end position="186"/>
    </location>
</feature>
<dbReference type="FunFam" id="3.30.565.10:FF:000006">
    <property type="entry name" value="Sensor histidine kinase WalK"/>
    <property type="match status" value="1"/>
</dbReference>
<evidence type="ECO:0000256" key="3">
    <source>
        <dbReference type="ARBA" id="ARBA00012438"/>
    </source>
</evidence>
<evidence type="ECO:0000256" key="8">
    <source>
        <dbReference type="ARBA" id="ARBA00022989"/>
    </source>
</evidence>
<dbReference type="InterPro" id="IPR003594">
    <property type="entry name" value="HATPase_dom"/>
</dbReference>
<dbReference type="AlphaFoldDB" id="A0A5P8P2M8"/>
<dbReference type="KEGG" id="sulg:FJR48_09325"/>
<dbReference type="Gene3D" id="1.10.287.130">
    <property type="match status" value="1"/>
</dbReference>
<dbReference type="PROSITE" id="PS50109">
    <property type="entry name" value="HIS_KIN"/>
    <property type="match status" value="1"/>
</dbReference>
<dbReference type="EC" id="2.7.13.3" evidence="3"/>
<keyword evidence="6 11" id="KW-0812">Transmembrane</keyword>
<feature type="domain" description="HAMP" evidence="13">
    <location>
        <begin position="187"/>
        <end position="240"/>
    </location>
</feature>
<dbReference type="SMART" id="SM00304">
    <property type="entry name" value="HAMP"/>
    <property type="match status" value="1"/>
</dbReference>
<feature type="domain" description="Histidine kinase" evidence="12">
    <location>
        <begin position="248"/>
        <end position="462"/>
    </location>
</feature>
<evidence type="ECO:0000256" key="4">
    <source>
        <dbReference type="ARBA" id="ARBA00022553"/>
    </source>
</evidence>
<dbReference type="CDD" id="cd00082">
    <property type="entry name" value="HisKA"/>
    <property type="match status" value="1"/>
</dbReference>
<dbReference type="Pfam" id="PF00672">
    <property type="entry name" value="HAMP"/>
    <property type="match status" value="1"/>
</dbReference>
<dbReference type="PANTHER" id="PTHR45436:SF5">
    <property type="entry name" value="SENSOR HISTIDINE KINASE TRCS"/>
    <property type="match status" value="1"/>
</dbReference>
<dbReference type="SUPFAM" id="SSF158472">
    <property type="entry name" value="HAMP domain-like"/>
    <property type="match status" value="1"/>
</dbReference>
<dbReference type="PRINTS" id="PR00344">
    <property type="entry name" value="BCTRLSENSOR"/>
</dbReference>
<name>A0A5P8P2M8_9BACT</name>
<dbReference type="Proteomes" id="UP000326944">
    <property type="component" value="Chromosome"/>
</dbReference>
<keyword evidence="8 11" id="KW-1133">Transmembrane helix</keyword>
<evidence type="ECO:0000256" key="6">
    <source>
        <dbReference type="ARBA" id="ARBA00022692"/>
    </source>
</evidence>
<dbReference type="CDD" id="cd06225">
    <property type="entry name" value="HAMP"/>
    <property type="match status" value="1"/>
</dbReference>
<dbReference type="CDD" id="cd00075">
    <property type="entry name" value="HATPase"/>
    <property type="match status" value="1"/>
</dbReference>
<dbReference type="Gene3D" id="6.10.340.10">
    <property type="match status" value="1"/>
</dbReference>
<dbReference type="Pfam" id="PF00512">
    <property type="entry name" value="HisKA"/>
    <property type="match status" value="1"/>
</dbReference>
<dbReference type="PANTHER" id="PTHR45436">
    <property type="entry name" value="SENSOR HISTIDINE KINASE YKOH"/>
    <property type="match status" value="1"/>
</dbReference>
<dbReference type="Pfam" id="PF02518">
    <property type="entry name" value="HATPase_c"/>
    <property type="match status" value="1"/>
</dbReference>
<sequence>MKMFKSLKLKILFYFFVSNIIILSGFSIFIYNTAQKGVMDTLDTMLKIISIDAVPDLKDKVFVDAKDISSELIEEFGIMPLYVKIIYYDKSTNGIIRETLSSEDKVEIFDISLNPNDKLYNINYFDKGLYRVSSIVLSETEKMKIFFQLSTTKIIDSPYLDKILTSLLIANPIILILLLFIVNILINTTLQPVKKVVQDVHSISSNNLANRINTQKIPTEIEELVKTFNQLLENLEESFHRISSFSSDASHELKTPLTVMRGEIEVALRQERTSEEYKDILEDVLSETVRVQEIIEQLFLLTKKDTEELKANYKEVYLDEILTDSVSLIEKFAMKKSVSVKITKIIPITIFANETLLKICIDNLLRNAISYSKEAGEVYVSVNENSIQYLLEIKDNGSGIAQKDLPFIFDRFYRADKARSRQKGGTGLGLAIVKMILDLHNYDIAVESVLNEGTKVIIKIQK</sequence>
<gene>
    <name evidence="14" type="ORF">FJR48_09325</name>
</gene>
<evidence type="ECO:0000256" key="2">
    <source>
        <dbReference type="ARBA" id="ARBA00004370"/>
    </source>
</evidence>
<dbReference type="InterPro" id="IPR005467">
    <property type="entry name" value="His_kinase_dom"/>
</dbReference>
<feature type="transmembrane region" description="Helical" evidence="11">
    <location>
        <begin position="12"/>
        <end position="31"/>
    </location>
</feature>